<organism evidence="3 4">
    <name type="scientific">Priapulus caudatus</name>
    <name type="common">Priapulid worm</name>
    <dbReference type="NCBI Taxonomy" id="37621"/>
    <lineage>
        <taxon>Eukaryota</taxon>
        <taxon>Metazoa</taxon>
        <taxon>Ecdysozoa</taxon>
        <taxon>Scalidophora</taxon>
        <taxon>Priapulida</taxon>
        <taxon>Priapulimorpha</taxon>
        <taxon>Priapulimorphida</taxon>
        <taxon>Priapulidae</taxon>
        <taxon>Priapulus</taxon>
    </lineage>
</organism>
<keyword evidence="3" id="KW-1185">Reference proteome</keyword>
<feature type="compositionally biased region" description="Polar residues" evidence="1">
    <location>
        <begin position="1"/>
        <end position="12"/>
    </location>
</feature>
<sequence>MRMQWQGHQNAANRFVPPDQNLSPKGPRQGGLLGMSPTGYPQQRLPFQPLGRPNKKSNQAPGAGGIFYRPQNMQVRPAPPTLGSSAVNRDMSEKNDNEGWSQEESQTQTNSDNAAVDQGVEGGGMKPKPDLGKVSPAVDKPPTDPMSQDAWPDSLKRYVERAFAQCKNSVEQDCTEIILKGLLTKAFSTGGVYKIDWDREPLARLGSKEPETKEPSPPHFIPLQVRHQQQQQQASRRGRSPFRGSASGKGRGRQERQERQRRSRSKSRDRSAERSRSRTPPRFRMRRRTHTSSSSVSSDGESATGRRSMQSRLGAMRSSPGGEPEFETKRLRGKKMMMQSHLSHMQQMSSFKERKGKANKKNMKKKNKGGSLGVYQDDDPQKEVRLQSRAARFHATLDRPGSGNKQQQLKGKRQRGQKLVLNISVLNDGDESNMDWESAVIVGTCQDIEKPYLRLTQAPDASTVRPVAVLKKAVAAVQRKWKETHDYHYVCEQLKSIRQDLTVQCVRDLFAVRLYETHARIALEKGDHAEFNQCQAQLKALYSELDAEELPSHYEFIGYRILYYIFTNNHLDITTTLTTLTPDARQHLVISYALELRAHWHLANFRRFFLLYKQAPMMAGYLVDWFVERMRKNALTIIIKAYRPTLATAFVKDQLAFDNDADCLTFLEQYSVIFTDISKSKIDCKNSQAPVLAAMQQ</sequence>
<dbReference type="InterPro" id="IPR005062">
    <property type="entry name" value="SAC3/GANP/THP3_conserved"/>
</dbReference>
<dbReference type="InterPro" id="IPR045107">
    <property type="entry name" value="SAC3/GANP/THP3"/>
</dbReference>
<evidence type="ECO:0000313" key="4">
    <source>
        <dbReference type="RefSeq" id="XP_014668818.1"/>
    </source>
</evidence>
<feature type="compositionally biased region" description="Basic residues" evidence="1">
    <location>
        <begin position="277"/>
        <end position="290"/>
    </location>
</feature>
<evidence type="ECO:0000313" key="3">
    <source>
        <dbReference type="Proteomes" id="UP000695022"/>
    </source>
</evidence>
<evidence type="ECO:0000256" key="1">
    <source>
        <dbReference type="SAM" id="MobiDB-lite"/>
    </source>
</evidence>
<name>A0ABM1E9E7_PRICU</name>
<dbReference type="GeneID" id="106810068"/>
<feature type="compositionally biased region" description="Basic and acidic residues" evidence="1">
    <location>
        <begin position="206"/>
        <end position="216"/>
    </location>
</feature>
<proteinExistence type="predicted"/>
<feature type="compositionally biased region" description="Basic and acidic residues" evidence="1">
    <location>
        <begin position="252"/>
        <end position="276"/>
    </location>
</feature>
<keyword evidence="4" id="KW-0675">Receptor</keyword>
<dbReference type="Gene3D" id="1.25.40.990">
    <property type="match status" value="1"/>
</dbReference>
<protein>
    <submittedName>
        <fullName evidence="4">Leukocyte receptor cluster member 8 homolog</fullName>
    </submittedName>
</protein>
<feature type="compositionally biased region" description="Polar residues" evidence="1">
    <location>
        <begin position="299"/>
        <end position="311"/>
    </location>
</feature>
<feature type="region of interest" description="Disordered" evidence="1">
    <location>
        <begin position="1"/>
        <end position="152"/>
    </location>
</feature>
<gene>
    <name evidence="4" type="primary">LOC106810068</name>
</gene>
<dbReference type="Pfam" id="PF03399">
    <property type="entry name" value="SAC3_GANP"/>
    <property type="match status" value="1"/>
</dbReference>
<dbReference type="PANTHER" id="PTHR12436:SF4">
    <property type="entry name" value="LEUKOCYTE RECEPTOR CLUSTER MEMBER 8"/>
    <property type="match status" value="1"/>
</dbReference>
<accession>A0ABM1E9E7</accession>
<reference evidence="4" key="1">
    <citation type="submission" date="2025-08" db="UniProtKB">
        <authorList>
            <consortium name="RefSeq"/>
        </authorList>
    </citation>
    <scope>IDENTIFICATION</scope>
</reference>
<evidence type="ECO:0000259" key="2">
    <source>
        <dbReference type="Pfam" id="PF03399"/>
    </source>
</evidence>
<dbReference type="PANTHER" id="PTHR12436">
    <property type="entry name" value="80 KDA MCM3-ASSOCIATED PROTEIN"/>
    <property type="match status" value="1"/>
</dbReference>
<dbReference type="Proteomes" id="UP000695022">
    <property type="component" value="Unplaced"/>
</dbReference>
<feature type="region of interest" description="Disordered" evidence="1">
    <location>
        <begin position="206"/>
        <end position="381"/>
    </location>
</feature>
<feature type="compositionally biased region" description="Polar residues" evidence="1">
    <location>
        <begin position="98"/>
        <end position="113"/>
    </location>
</feature>
<feature type="region of interest" description="Disordered" evidence="1">
    <location>
        <begin position="393"/>
        <end position="415"/>
    </location>
</feature>
<feature type="compositionally biased region" description="Low complexity" evidence="1">
    <location>
        <begin position="336"/>
        <end position="350"/>
    </location>
</feature>
<feature type="compositionally biased region" description="Basic residues" evidence="1">
    <location>
        <begin position="354"/>
        <end position="368"/>
    </location>
</feature>
<dbReference type="RefSeq" id="XP_014668818.1">
    <property type="nucleotide sequence ID" value="XM_014813332.1"/>
</dbReference>
<feature type="domain" description="SAC3/GANP/THP3 conserved" evidence="2">
    <location>
        <begin position="456"/>
        <end position="675"/>
    </location>
</feature>